<dbReference type="PANTHER" id="PTHR37089:SF4">
    <property type="entry name" value="EXPORTED PROTEIN"/>
    <property type="match status" value="1"/>
</dbReference>
<evidence type="ECO:0000259" key="1">
    <source>
        <dbReference type="Pfam" id="PF05229"/>
    </source>
</evidence>
<dbReference type="InterPro" id="IPR007893">
    <property type="entry name" value="Spore_coat_U/FanG"/>
</dbReference>
<dbReference type="PANTHER" id="PTHR37089">
    <property type="entry name" value="PROTEIN U-RELATED"/>
    <property type="match status" value="1"/>
</dbReference>
<feature type="domain" description="Spore coat protein U/FanG" evidence="1">
    <location>
        <begin position="239"/>
        <end position="374"/>
    </location>
</feature>
<evidence type="ECO:0000313" key="2">
    <source>
        <dbReference type="EMBL" id="KAB7631683.1"/>
    </source>
</evidence>
<gene>
    <name evidence="2" type="ORF">F9K92_05725</name>
</gene>
<proteinExistence type="predicted"/>
<dbReference type="SMART" id="SM00972">
    <property type="entry name" value="SCPU"/>
    <property type="match status" value="2"/>
</dbReference>
<dbReference type="Pfam" id="PF05229">
    <property type="entry name" value="SCPU"/>
    <property type="match status" value="2"/>
</dbReference>
<accession>A0A7V7YIG5</accession>
<dbReference type="InterPro" id="IPR053167">
    <property type="entry name" value="Spore_coat_component"/>
</dbReference>
<protein>
    <submittedName>
        <fullName evidence="2">Spore coat protein U</fullName>
    </submittedName>
</protein>
<name>A0A7V7YIG5_9GAMM</name>
<reference evidence="2 3" key="1">
    <citation type="submission" date="2019-10" db="EMBL/GenBank/DDBJ databases">
        <title>Halotolerant bacteria associated to Saharan-endemic halophytes Stipa tenacissima L. and Atriplex halimus L mitigate salt stress and promote growth of tomato plants.</title>
        <authorList>
            <person name="Dif G."/>
        </authorList>
    </citation>
    <scope>NUCLEOTIDE SEQUENCE [LARGE SCALE GENOMIC DNA]</scope>
    <source>
        <strain evidence="2 3">IS26</strain>
    </source>
</reference>
<comment type="caution">
    <text evidence="2">The sequence shown here is derived from an EMBL/GenBank/DDBJ whole genome shotgun (WGS) entry which is preliminary data.</text>
</comment>
<keyword evidence="2" id="KW-0167">Capsid protein</keyword>
<sequence length="378" mass="38451">MHGGPGAPQPQRAASAPTGAAALHRRAIAVIRALALLLVAALALFGSRSAHADTNCVVTTPVTLAFGTITNGSASVTNTTTTFTITCSTAALSLLATASVRACLGIGNGSGGSATQPTRSLRNATTDTMAFQLYTNATRSTIWGLTPGSNPGAQVIDLNYNVPLLTGGSGTVTVTIYGQVPAGQTLSAGSFSSSFAAADTTVRFAYNEVLLGTASPPPACTTPAGGGATGNKTVASGFPFTVTANVLPQCSTYVTTDMDFGSNAGAITGNIDRTSTIGLTCINRTAYTIGLDNGQHVLGTTTRRMQHATNPSYFIAYELYRDSGRSQRWGNTIGVDTVPGTGTGGTQTLTVYGRAPPTSGSLPAQGSYNDVITVNITY</sequence>
<dbReference type="OrthoDB" id="8588792at2"/>
<dbReference type="Proteomes" id="UP000449004">
    <property type="component" value="Unassembled WGS sequence"/>
</dbReference>
<dbReference type="EMBL" id="WELC01000005">
    <property type="protein sequence ID" value="KAB7631683.1"/>
    <property type="molecule type" value="Genomic_DNA"/>
</dbReference>
<organism evidence="2 3">
    <name type="scientific">Stenotrophomonas rhizophila</name>
    <dbReference type="NCBI Taxonomy" id="216778"/>
    <lineage>
        <taxon>Bacteria</taxon>
        <taxon>Pseudomonadati</taxon>
        <taxon>Pseudomonadota</taxon>
        <taxon>Gammaproteobacteria</taxon>
        <taxon>Lysobacterales</taxon>
        <taxon>Lysobacteraceae</taxon>
        <taxon>Stenotrophomonas</taxon>
    </lineage>
</organism>
<keyword evidence="2" id="KW-0946">Virion</keyword>
<evidence type="ECO:0000313" key="3">
    <source>
        <dbReference type="Proteomes" id="UP000449004"/>
    </source>
</evidence>
<dbReference type="AlphaFoldDB" id="A0A7V7YIG5"/>
<feature type="domain" description="Spore coat protein U/FanG" evidence="1">
    <location>
        <begin position="49"/>
        <end position="195"/>
    </location>
</feature>